<organism evidence="2 3">
    <name type="scientific">Penaeus vannamei</name>
    <name type="common">Whiteleg shrimp</name>
    <name type="synonym">Litopenaeus vannamei</name>
    <dbReference type="NCBI Taxonomy" id="6689"/>
    <lineage>
        <taxon>Eukaryota</taxon>
        <taxon>Metazoa</taxon>
        <taxon>Ecdysozoa</taxon>
        <taxon>Arthropoda</taxon>
        <taxon>Crustacea</taxon>
        <taxon>Multicrustacea</taxon>
        <taxon>Malacostraca</taxon>
        <taxon>Eumalacostraca</taxon>
        <taxon>Eucarida</taxon>
        <taxon>Decapoda</taxon>
        <taxon>Dendrobranchiata</taxon>
        <taxon>Penaeoidea</taxon>
        <taxon>Penaeidae</taxon>
        <taxon>Penaeus</taxon>
    </lineage>
</organism>
<dbReference type="AlphaFoldDB" id="A0A3R7PES3"/>
<reference evidence="2 3" key="1">
    <citation type="submission" date="2018-04" db="EMBL/GenBank/DDBJ databases">
        <authorList>
            <person name="Zhang X."/>
            <person name="Yuan J."/>
            <person name="Li F."/>
            <person name="Xiang J."/>
        </authorList>
    </citation>
    <scope>NUCLEOTIDE SEQUENCE [LARGE SCALE GENOMIC DNA]</scope>
    <source>
        <tissue evidence="2">Muscle</tissue>
    </source>
</reference>
<feature type="compositionally biased region" description="Basic and acidic residues" evidence="1">
    <location>
        <begin position="227"/>
        <end position="241"/>
    </location>
</feature>
<evidence type="ECO:0000313" key="3">
    <source>
        <dbReference type="Proteomes" id="UP000283509"/>
    </source>
</evidence>
<comment type="caution">
    <text evidence="2">The sequence shown here is derived from an EMBL/GenBank/DDBJ whole genome shotgun (WGS) entry which is preliminary data.</text>
</comment>
<evidence type="ECO:0000313" key="2">
    <source>
        <dbReference type="EMBL" id="ROT63601.1"/>
    </source>
</evidence>
<proteinExistence type="predicted"/>
<dbReference type="Proteomes" id="UP000283509">
    <property type="component" value="Unassembled WGS sequence"/>
</dbReference>
<name>A0A3R7PES3_PENVA</name>
<sequence>MTRRVVYKAVAEDEDLGLTCPLGPGLNTRCPCAAVHYVILESENKDNDIFEIHDSSGQMFLKKGALPRPGGQYQCQALADDAADCGGGLSAGGNSYWWTDLLRSGPSRARLHRQLFRENEPVSRDANESHDSLNVLQMDVQTLTTPADDGDTGSSELTLIEKNPPAGDMKPGMSIDYELVVVLPRLSECCAGGVAARFTSWPFECLWYPLSLCPSLPGTLIFSPGHDPPHPHDPHPTKEIDLPSGTRSRPLPPPLPAALTSRPCSHGHRPGDRAHDQGRGRRPIAPADVTIDKTLNQDFGTFYDHAVLNFGKVQNQDTYNPTPTDKEPSTIRVLFTAILIKNTAYTNDTVIVTAGAEYDSERYVWVSQATHSYIMIPPPRPYVEHRVHDGPDGDRAVGGRHLQRRLIITTPFDTPSPSRSTRPTTIHDKFSVTQVFLRTKGSDWACTLPEFDKTSYFESVTGRANHRAHFETSLLLMNLNYGQSGAGCS</sequence>
<gene>
    <name evidence="2" type="ORF">C7M84_018503</name>
</gene>
<accession>A0A3R7PES3</accession>
<evidence type="ECO:0000256" key="1">
    <source>
        <dbReference type="SAM" id="MobiDB-lite"/>
    </source>
</evidence>
<feature type="region of interest" description="Disordered" evidence="1">
    <location>
        <begin position="145"/>
        <end position="165"/>
    </location>
</feature>
<protein>
    <submittedName>
        <fullName evidence="2">Uncharacterized protein</fullName>
    </submittedName>
</protein>
<reference evidence="2 3" key="2">
    <citation type="submission" date="2019-01" db="EMBL/GenBank/DDBJ databases">
        <title>The decoding of complex shrimp genome reveals the adaptation for benthos swimmer, frequently molting mechanism and breeding impact on genome.</title>
        <authorList>
            <person name="Sun Y."/>
            <person name="Gao Y."/>
            <person name="Yu Y."/>
        </authorList>
    </citation>
    <scope>NUCLEOTIDE SEQUENCE [LARGE SCALE GENOMIC DNA]</scope>
    <source>
        <tissue evidence="2">Muscle</tissue>
    </source>
</reference>
<feature type="compositionally biased region" description="Basic and acidic residues" evidence="1">
    <location>
        <begin position="269"/>
        <end position="279"/>
    </location>
</feature>
<keyword evidence="3" id="KW-1185">Reference proteome</keyword>
<feature type="region of interest" description="Disordered" evidence="1">
    <location>
        <begin position="224"/>
        <end position="289"/>
    </location>
</feature>
<dbReference type="OrthoDB" id="6381855at2759"/>
<dbReference type="EMBL" id="QCYY01003414">
    <property type="protein sequence ID" value="ROT63601.1"/>
    <property type="molecule type" value="Genomic_DNA"/>
</dbReference>